<evidence type="ECO:0000313" key="6">
    <source>
        <dbReference type="EMBL" id="GMT33126.1"/>
    </source>
</evidence>
<protein>
    <submittedName>
        <fullName evidence="6">Uncharacterized protein</fullName>
    </submittedName>
</protein>
<dbReference type="Proteomes" id="UP001432322">
    <property type="component" value="Unassembled WGS sequence"/>
</dbReference>
<dbReference type="PANTHER" id="PTHR13183:SF0">
    <property type="entry name" value="AXONEMAL DYNEIN LIGHT INTERMEDIATE POLYPEPTIDE 1"/>
    <property type="match status" value="1"/>
</dbReference>
<dbReference type="PANTHER" id="PTHR13183">
    <property type="entry name" value="AXONEMAL INNER ARM DYNEIN LIGHT CHAIN 28"/>
    <property type="match status" value="1"/>
</dbReference>
<accession>A0AAV5WQ37</accession>
<reference evidence="6" key="1">
    <citation type="submission" date="2023-10" db="EMBL/GenBank/DDBJ databases">
        <title>Genome assembly of Pristionchus species.</title>
        <authorList>
            <person name="Yoshida K."/>
            <person name="Sommer R.J."/>
        </authorList>
    </citation>
    <scope>NUCLEOTIDE SEQUENCE</scope>
    <source>
        <strain evidence="6">RS5133</strain>
    </source>
</reference>
<dbReference type="InterPro" id="IPR019347">
    <property type="entry name" value="Axonemal_dynein_light_chain"/>
</dbReference>
<keyword evidence="3" id="KW-0505">Motor protein</keyword>
<dbReference type="GO" id="GO:0097546">
    <property type="term" value="C:ciliary base"/>
    <property type="evidence" value="ECO:0007669"/>
    <property type="project" value="TreeGrafter"/>
</dbReference>
<evidence type="ECO:0000313" key="7">
    <source>
        <dbReference type="Proteomes" id="UP001432322"/>
    </source>
</evidence>
<evidence type="ECO:0000256" key="4">
    <source>
        <dbReference type="ARBA" id="ARBA00038114"/>
    </source>
</evidence>
<dbReference type="GO" id="GO:0045504">
    <property type="term" value="F:dynein heavy chain binding"/>
    <property type="evidence" value="ECO:0007669"/>
    <property type="project" value="TreeGrafter"/>
</dbReference>
<dbReference type="Pfam" id="PF10211">
    <property type="entry name" value="Ax_dynein_light"/>
    <property type="match status" value="1"/>
</dbReference>
<dbReference type="GO" id="GO:0030286">
    <property type="term" value="C:dynein complex"/>
    <property type="evidence" value="ECO:0007669"/>
    <property type="project" value="UniProtKB-KW"/>
</dbReference>
<evidence type="ECO:0000256" key="1">
    <source>
        <dbReference type="ARBA" id="ARBA00023017"/>
    </source>
</evidence>
<keyword evidence="2 5" id="KW-0175">Coiled coil</keyword>
<dbReference type="EMBL" id="BTSY01000006">
    <property type="protein sequence ID" value="GMT33126.1"/>
    <property type="molecule type" value="Genomic_DNA"/>
</dbReference>
<sequence>RCVSHLHLGHSYSFPAVMDDDHSNIFLQSKNWEPENNREPVINFENVEETMIPSIDFEKQLQNIMDCIIPPRIKQVIEYLVWRIDDQRWVSRTSTVPATRLDLVSIEEKLDSEMREGRAKEFGICPIRRHLYDQLFEELIRQVTVNCAERGLLLLRVKDELRMTLLAYQSLLESAIAYGLRKAIIVEKEQSQAAIERDEEKGKNKNLLSKIAQLEKQIVNDKIMNEDELETLEQRMREENERLLESNKVLKNQLQAILQMDKMAGADTSIENTDKKS</sequence>
<dbReference type="AlphaFoldDB" id="A0AAV5WQ37"/>
<evidence type="ECO:0000256" key="5">
    <source>
        <dbReference type="SAM" id="Coils"/>
    </source>
</evidence>
<evidence type="ECO:0000256" key="3">
    <source>
        <dbReference type="ARBA" id="ARBA00023175"/>
    </source>
</evidence>
<feature type="non-terminal residue" evidence="6">
    <location>
        <position position="1"/>
    </location>
</feature>
<feature type="coiled-coil region" evidence="5">
    <location>
        <begin position="197"/>
        <end position="260"/>
    </location>
</feature>
<keyword evidence="1" id="KW-0243">Dynein</keyword>
<gene>
    <name evidence="6" type="ORF">PFISCL1PPCAC_24423</name>
</gene>
<dbReference type="GO" id="GO:0005930">
    <property type="term" value="C:axoneme"/>
    <property type="evidence" value="ECO:0007669"/>
    <property type="project" value="TreeGrafter"/>
</dbReference>
<comment type="similarity">
    <text evidence="4">Belongs to the inner dynein arm light chain family.</text>
</comment>
<name>A0AAV5WQ37_9BILA</name>
<evidence type="ECO:0000256" key="2">
    <source>
        <dbReference type="ARBA" id="ARBA00023054"/>
    </source>
</evidence>
<proteinExistence type="inferred from homology"/>
<organism evidence="6 7">
    <name type="scientific">Pristionchus fissidentatus</name>
    <dbReference type="NCBI Taxonomy" id="1538716"/>
    <lineage>
        <taxon>Eukaryota</taxon>
        <taxon>Metazoa</taxon>
        <taxon>Ecdysozoa</taxon>
        <taxon>Nematoda</taxon>
        <taxon>Chromadorea</taxon>
        <taxon>Rhabditida</taxon>
        <taxon>Rhabditina</taxon>
        <taxon>Diplogasteromorpha</taxon>
        <taxon>Diplogasteroidea</taxon>
        <taxon>Neodiplogasteridae</taxon>
        <taxon>Pristionchus</taxon>
    </lineage>
</organism>
<keyword evidence="7" id="KW-1185">Reference proteome</keyword>
<comment type="caution">
    <text evidence="6">The sequence shown here is derived from an EMBL/GenBank/DDBJ whole genome shotgun (WGS) entry which is preliminary data.</text>
</comment>